<protein>
    <submittedName>
        <fullName evidence="1">Uncharacterized protein</fullName>
    </submittedName>
</protein>
<comment type="caution">
    <text evidence="1">The sequence shown here is derived from an EMBL/GenBank/DDBJ whole genome shotgun (WGS) entry which is preliminary data.</text>
</comment>
<dbReference type="Proteomes" id="UP001153555">
    <property type="component" value="Unassembled WGS sequence"/>
</dbReference>
<dbReference type="EMBL" id="CACSLK010027752">
    <property type="protein sequence ID" value="CAA0828821.1"/>
    <property type="molecule type" value="Genomic_DNA"/>
</dbReference>
<proteinExistence type="predicted"/>
<name>A0A9N7NHE8_STRHE</name>
<organism evidence="1 2">
    <name type="scientific">Striga hermonthica</name>
    <name type="common">Purple witchweed</name>
    <name type="synonym">Buchnera hermonthica</name>
    <dbReference type="NCBI Taxonomy" id="68872"/>
    <lineage>
        <taxon>Eukaryota</taxon>
        <taxon>Viridiplantae</taxon>
        <taxon>Streptophyta</taxon>
        <taxon>Embryophyta</taxon>
        <taxon>Tracheophyta</taxon>
        <taxon>Spermatophyta</taxon>
        <taxon>Magnoliopsida</taxon>
        <taxon>eudicotyledons</taxon>
        <taxon>Gunneridae</taxon>
        <taxon>Pentapetalae</taxon>
        <taxon>asterids</taxon>
        <taxon>lamiids</taxon>
        <taxon>Lamiales</taxon>
        <taxon>Orobanchaceae</taxon>
        <taxon>Buchnereae</taxon>
        <taxon>Striga</taxon>
    </lineage>
</organism>
<feature type="non-terminal residue" evidence="1">
    <location>
        <position position="51"/>
    </location>
</feature>
<gene>
    <name evidence="1" type="ORF">SHERM_24516</name>
</gene>
<keyword evidence="2" id="KW-1185">Reference proteome</keyword>
<evidence type="ECO:0000313" key="2">
    <source>
        <dbReference type="Proteomes" id="UP001153555"/>
    </source>
</evidence>
<feature type="non-terminal residue" evidence="1">
    <location>
        <position position="1"/>
    </location>
</feature>
<dbReference type="AlphaFoldDB" id="A0A9N7NHE8"/>
<evidence type="ECO:0000313" key="1">
    <source>
        <dbReference type="EMBL" id="CAA0828821.1"/>
    </source>
</evidence>
<accession>A0A9N7NHE8</accession>
<sequence length="51" mass="5461">PARRCALPIRNGSCWQCPAARQPVTVHASVRVHVPVTCCGTRQRPAASVVP</sequence>
<reference evidence="1" key="1">
    <citation type="submission" date="2019-12" db="EMBL/GenBank/DDBJ databases">
        <authorList>
            <person name="Scholes J."/>
        </authorList>
    </citation>
    <scope>NUCLEOTIDE SEQUENCE</scope>
</reference>